<dbReference type="Proteomes" id="UP000636960">
    <property type="component" value="Unassembled WGS sequence"/>
</dbReference>
<dbReference type="AlphaFoldDB" id="A0A919JVP7"/>
<protein>
    <submittedName>
        <fullName evidence="1">Uncharacterized protein</fullName>
    </submittedName>
</protein>
<proteinExistence type="predicted"/>
<sequence length="44" mass="4558">MSGMRDLVKSGRAAKAVVVTRVLGSASALTVLVAVLAAGRKWFL</sequence>
<name>A0A919JVP7_9ACTN</name>
<gene>
    <name evidence="1" type="ORF">Ari01nite_19300</name>
</gene>
<accession>A0A919JVP7</accession>
<reference evidence="1" key="1">
    <citation type="submission" date="2021-01" db="EMBL/GenBank/DDBJ databases">
        <title>Whole genome shotgun sequence of Actinoplanes rishiriensis NBRC 108556.</title>
        <authorList>
            <person name="Komaki H."/>
            <person name="Tamura T."/>
        </authorList>
    </citation>
    <scope>NUCLEOTIDE SEQUENCE</scope>
    <source>
        <strain evidence="1">NBRC 108556</strain>
    </source>
</reference>
<organism evidence="1 2">
    <name type="scientific">Paractinoplanes rishiriensis</name>
    <dbReference type="NCBI Taxonomy" id="1050105"/>
    <lineage>
        <taxon>Bacteria</taxon>
        <taxon>Bacillati</taxon>
        <taxon>Actinomycetota</taxon>
        <taxon>Actinomycetes</taxon>
        <taxon>Micromonosporales</taxon>
        <taxon>Micromonosporaceae</taxon>
        <taxon>Paractinoplanes</taxon>
    </lineage>
</organism>
<evidence type="ECO:0000313" key="1">
    <source>
        <dbReference type="EMBL" id="GIE94465.1"/>
    </source>
</evidence>
<evidence type="ECO:0000313" key="2">
    <source>
        <dbReference type="Proteomes" id="UP000636960"/>
    </source>
</evidence>
<comment type="caution">
    <text evidence="1">The sequence shown here is derived from an EMBL/GenBank/DDBJ whole genome shotgun (WGS) entry which is preliminary data.</text>
</comment>
<keyword evidence="2" id="KW-1185">Reference proteome</keyword>
<dbReference type="EMBL" id="BOMV01000013">
    <property type="protein sequence ID" value="GIE94465.1"/>
    <property type="molecule type" value="Genomic_DNA"/>
</dbReference>